<gene>
    <name evidence="11" type="ORF">IB647_00670</name>
</gene>
<dbReference type="InterPro" id="IPR008276">
    <property type="entry name" value="C_nuclsd_transpt"/>
</dbReference>
<evidence type="ECO:0000313" key="12">
    <source>
        <dbReference type="Proteomes" id="UP000701999"/>
    </source>
</evidence>
<feature type="transmembrane region" description="Helical" evidence="7">
    <location>
        <begin position="199"/>
        <end position="220"/>
    </location>
</feature>
<evidence type="ECO:0000259" key="9">
    <source>
        <dbReference type="Pfam" id="PF07662"/>
    </source>
</evidence>
<evidence type="ECO:0000256" key="6">
    <source>
        <dbReference type="ARBA" id="ARBA00023136"/>
    </source>
</evidence>
<evidence type="ECO:0000259" key="10">
    <source>
        <dbReference type="Pfam" id="PF07670"/>
    </source>
</evidence>
<evidence type="ECO:0000313" key="11">
    <source>
        <dbReference type="EMBL" id="MBK2064364.1"/>
    </source>
</evidence>
<keyword evidence="5 7" id="KW-1133">Transmembrane helix</keyword>
<feature type="domain" description="Concentrative nucleoside transporter C-terminal" evidence="9">
    <location>
        <begin position="201"/>
        <end position="402"/>
    </location>
</feature>
<accession>A0A9Q2KUB3</accession>
<dbReference type="PANTHER" id="PTHR10590">
    <property type="entry name" value="SODIUM/NUCLEOSIDE COTRANSPORTER"/>
    <property type="match status" value="1"/>
</dbReference>
<dbReference type="InterPro" id="IPR002668">
    <property type="entry name" value="CNT_N_dom"/>
</dbReference>
<evidence type="ECO:0000256" key="3">
    <source>
        <dbReference type="ARBA" id="ARBA00022475"/>
    </source>
</evidence>
<feature type="transmembrane region" description="Helical" evidence="7">
    <location>
        <begin position="259"/>
        <end position="281"/>
    </location>
</feature>
<keyword evidence="4 7" id="KW-0812">Transmembrane</keyword>
<dbReference type="Proteomes" id="UP000701999">
    <property type="component" value="Unassembled WGS sequence"/>
</dbReference>
<dbReference type="AlphaFoldDB" id="A0A9Q2KUB3"/>
<feature type="transmembrane region" description="Helical" evidence="7">
    <location>
        <begin position="382"/>
        <end position="404"/>
    </location>
</feature>
<evidence type="ECO:0000259" key="8">
    <source>
        <dbReference type="Pfam" id="PF01773"/>
    </source>
</evidence>
<keyword evidence="6 7" id="KW-0472">Membrane</keyword>
<feature type="domain" description="Nucleoside transporter/FeoB GTPase Gate" evidence="10">
    <location>
        <begin position="99"/>
        <end position="199"/>
    </location>
</feature>
<dbReference type="PANTHER" id="PTHR10590:SF4">
    <property type="entry name" value="SOLUTE CARRIER FAMILY 28 MEMBER 3"/>
    <property type="match status" value="1"/>
</dbReference>
<keyword evidence="3" id="KW-1003">Cell membrane</keyword>
<dbReference type="GO" id="GO:0005337">
    <property type="term" value="F:nucleoside transmembrane transporter activity"/>
    <property type="evidence" value="ECO:0007669"/>
    <property type="project" value="InterPro"/>
</dbReference>
<dbReference type="Pfam" id="PF07662">
    <property type="entry name" value="Nucleos_tra2_C"/>
    <property type="match status" value="1"/>
</dbReference>
<evidence type="ECO:0000256" key="7">
    <source>
        <dbReference type="SAM" id="Phobius"/>
    </source>
</evidence>
<feature type="transmembrane region" description="Helical" evidence="7">
    <location>
        <begin position="346"/>
        <end position="370"/>
    </location>
</feature>
<feature type="transmembrane region" description="Helical" evidence="7">
    <location>
        <begin position="39"/>
        <end position="60"/>
    </location>
</feature>
<dbReference type="GO" id="GO:0015293">
    <property type="term" value="F:symporter activity"/>
    <property type="evidence" value="ECO:0007669"/>
    <property type="project" value="TreeGrafter"/>
</dbReference>
<name>A0A9Q2KUB3_9GAMM</name>
<feature type="domain" description="Concentrative nucleoside transporter N-terminal" evidence="8">
    <location>
        <begin position="15"/>
        <end position="88"/>
    </location>
</feature>
<feature type="transmembrane region" description="Helical" evidence="7">
    <location>
        <begin position="96"/>
        <end position="119"/>
    </location>
</feature>
<feature type="transmembrane region" description="Helical" evidence="7">
    <location>
        <begin position="6"/>
        <end position="27"/>
    </location>
</feature>
<dbReference type="GO" id="GO:0005886">
    <property type="term" value="C:plasma membrane"/>
    <property type="evidence" value="ECO:0007669"/>
    <property type="project" value="UniProtKB-SubCell"/>
</dbReference>
<protein>
    <submittedName>
        <fullName evidence="11">NupC/NupG family nucleoside CNT transporter</fullName>
    </submittedName>
</protein>
<comment type="similarity">
    <text evidence="2">Belongs to the concentrative nucleoside transporter (CNT) (TC 2.A.41) family.</text>
</comment>
<keyword evidence="12" id="KW-1185">Reference proteome</keyword>
<dbReference type="EMBL" id="JACVKN010000011">
    <property type="protein sequence ID" value="MBK2064364.1"/>
    <property type="molecule type" value="Genomic_DNA"/>
</dbReference>
<sequence>MEELVVATRILFFILGIIVVFILAYIWSSDRKKIRYKNLVVILVVQIALGFFMLESQIGIKVVGFIADGFENLLNYAHEGSAFIFGDLTDMSKNGFIFFFNVGMPIVLVSSLIGILQYFKILPLVIKGIGWILSKVTGMGKLESFNAVSSLAVGQSENFINYKKIIGHLPSSVLYTMSATAMSTVSLAVAGAYMSLLDPKYVCVALVMNMFGTFFVLNIINPYEASEEFSYDKLHEEFEEEKQGFFEMLAEYILDGFKVAVIVSAMLIGFIALIAMLNAIFSSLFGLSFQDLLGYLFYPMAWILDINSKELHAAGQLMGTKMVTNEFVAMQMMSTQSQQFTEHTKAVISVFLVSFANFSSIGIIIGAIQALSKEASVKVSKFSLKILYGAVLVSFLSAVIVGLFI</sequence>
<dbReference type="Pfam" id="PF07670">
    <property type="entry name" value="Gate"/>
    <property type="match status" value="1"/>
</dbReference>
<evidence type="ECO:0000256" key="4">
    <source>
        <dbReference type="ARBA" id="ARBA00022692"/>
    </source>
</evidence>
<evidence type="ECO:0000256" key="2">
    <source>
        <dbReference type="ARBA" id="ARBA00009033"/>
    </source>
</evidence>
<reference evidence="11 12" key="1">
    <citation type="submission" date="2020-09" db="EMBL/GenBank/DDBJ databases">
        <title>Development of specific Francisella tularensis PCR assay based on in-depth characterization of family Francisellaceae.</title>
        <authorList>
            <person name="Ohrman C."/>
            <person name="Sahl J."/>
            <person name="Sjodin A."/>
            <person name="Uneklint I."/>
            <person name="Ballard R."/>
            <person name="Karlsson L."/>
            <person name="Mcdonough R."/>
            <person name="Sundell D."/>
            <person name="Soria K."/>
            <person name="Brindeflk B."/>
            <person name="Vallesi A."/>
            <person name="Ramirez-Paredes J.G."/>
            <person name="Colquhoun D."/>
            <person name="Myrtennas K."/>
            <person name="Birdsell D."/>
            <person name="Johansson A."/>
            <person name="Wagner D."/>
            <person name="Forsman M."/>
        </authorList>
    </citation>
    <scope>NUCLEOTIDE SEQUENCE [LARGE SCALE GENOMIC DNA]</scope>
    <source>
        <strain evidence="11 12">FSC1140</strain>
    </source>
</reference>
<dbReference type="Pfam" id="PF01773">
    <property type="entry name" value="Nucleos_tra2_N"/>
    <property type="match status" value="1"/>
</dbReference>
<comment type="caution">
    <text evidence="11">The sequence shown here is derived from an EMBL/GenBank/DDBJ whole genome shotgun (WGS) entry which is preliminary data.</text>
</comment>
<evidence type="ECO:0000256" key="5">
    <source>
        <dbReference type="ARBA" id="ARBA00022989"/>
    </source>
</evidence>
<dbReference type="InterPro" id="IPR011642">
    <property type="entry name" value="Gate_dom"/>
</dbReference>
<proteinExistence type="inferred from homology"/>
<organism evidence="11 12">
    <name type="scientific">Francisella noatunensis</name>
    <dbReference type="NCBI Taxonomy" id="657445"/>
    <lineage>
        <taxon>Bacteria</taxon>
        <taxon>Pseudomonadati</taxon>
        <taxon>Pseudomonadota</taxon>
        <taxon>Gammaproteobacteria</taxon>
        <taxon>Thiotrichales</taxon>
        <taxon>Francisellaceae</taxon>
        <taxon>Francisella</taxon>
    </lineage>
</organism>
<comment type="subcellular location">
    <subcellularLocation>
        <location evidence="1">Cell membrane</location>
        <topology evidence="1">Multi-pass membrane protein</topology>
    </subcellularLocation>
</comment>
<evidence type="ECO:0000256" key="1">
    <source>
        <dbReference type="ARBA" id="ARBA00004651"/>
    </source>
</evidence>
<dbReference type="InterPro" id="IPR011657">
    <property type="entry name" value="CNT_C_dom"/>
</dbReference>